<protein>
    <submittedName>
        <fullName evidence="1">Uncharacterized protein</fullName>
    </submittedName>
</protein>
<proteinExistence type="predicted"/>
<dbReference type="EMBL" id="QLIN01000014">
    <property type="protein sequence ID" value="RAI64819.1"/>
    <property type="molecule type" value="Genomic_DNA"/>
</dbReference>
<reference evidence="1 2" key="1">
    <citation type="submission" date="2018-06" db="EMBL/GenBank/DDBJ databases">
        <authorList>
            <person name="Zhirakovskaya E."/>
        </authorList>
    </citation>
    <scope>NUCLEOTIDE SEQUENCE [LARGE SCALE GENOMIC DNA]</scope>
    <source>
        <strain evidence="1 2">LY3</strain>
    </source>
</reference>
<gene>
    <name evidence="1" type="ORF">DOZ80_25475</name>
</gene>
<name>A0A327MQV1_PSEFL</name>
<accession>A0A327MQV1</accession>
<evidence type="ECO:0000313" key="1">
    <source>
        <dbReference type="EMBL" id="RAI64819.1"/>
    </source>
</evidence>
<organism evidence="1 2">
    <name type="scientific">Pseudomonas fluorescens</name>
    <dbReference type="NCBI Taxonomy" id="294"/>
    <lineage>
        <taxon>Bacteria</taxon>
        <taxon>Pseudomonadati</taxon>
        <taxon>Pseudomonadota</taxon>
        <taxon>Gammaproteobacteria</taxon>
        <taxon>Pseudomonadales</taxon>
        <taxon>Pseudomonadaceae</taxon>
        <taxon>Pseudomonas</taxon>
    </lineage>
</organism>
<sequence>MHRNPGMTPMIADASGRRFRSLRLSLSAACNYTFTCCLIDDERLVTACYRHSAEGIFPRLLYHLHHSSRIGLSSFFRLGSKRNDEKMVSPYLVRSGEHLKNIDSCFCINSETSSANSTALCYQVGSVGCFSATSDESISFCKTCTRLHLSSARKMHGCLSSNKEPYICGSFKIPDNRAAEELLHLLDDGLKHKKSRAHRFRHHHENQR</sequence>
<dbReference type="Proteomes" id="UP000249493">
    <property type="component" value="Unassembled WGS sequence"/>
</dbReference>
<evidence type="ECO:0000313" key="2">
    <source>
        <dbReference type="Proteomes" id="UP000249493"/>
    </source>
</evidence>
<comment type="caution">
    <text evidence="1">The sequence shown here is derived from an EMBL/GenBank/DDBJ whole genome shotgun (WGS) entry which is preliminary data.</text>
</comment>
<dbReference type="AlphaFoldDB" id="A0A327MQV1"/>